<gene>
    <name evidence="9" type="ORF">H310_06124</name>
</gene>
<evidence type="ECO:0000313" key="9">
    <source>
        <dbReference type="EMBL" id="ETW02665.1"/>
    </source>
</evidence>
<dbReference type="OrthoDB" id="3176171at2759"/>
<keyword evidence="2 5" id="KW-0067">ATP-binding</keyword>
<dbReference type="EMBL" id="KI913961">
    <property type="protein sequence ID" value="ETW02665.1"/>
    <property type="molecule type" value="Genomic_DNA"/>
</dbReference>
<dbReference type="eggNOG" id="KOG0242">
    <property type="taxonomic scope" value="Eukaryota"/>
</dbReference>
<dbReference type="PROSITE" id="PS50067">
    <property type="entry name" value="KINESIN_MOTOR_2"/>
    <property type="match status" value="1"/>
</dbReference>
<evidence type="ECO:0000256" key="1">
    <source>
        <dbReference type="ARBA" id="ARBA00022741"/>
    </source>
</evidence>
<dbReference type="GeneID" id="20083174"/>
<feature type="coiled-coil region" evidence="6">
    <location>
        <begin position="1155"/>
        <end position="1560"/>
    </location>
</feature>
<dbReference type="InterPro" id="IPR001752">
    <property type="entry name" value="Kinesin_motor_dom"/>
</dbReference>
<evidence type="ECO:0000256" key="4">
    <source>
        <dbReference type="ARBA" id="ARBA00023175"/>
    </source>
</evidence>
<feature type="coiled-coil region" evidence="6">
    <location>
        <begin position="713"/>
        <end position="747"/>
    </location>
</feature>
<sequence length="1629" mass="183561">MEESIDVCIRVRPLNEREIKAKDANVLRCVASLNAISITDRNGTPLPGQTSAFQYDHIFDEGVPTSTIYGEVAKRIVHSTLKGINGTIFAYGQTSSGKTHTMHGDVHTELGILPLAVEHIFGYIEQSTDRDFLIRVSYVEIYNEVIRDLLCDDKSLSSLKIREDPKKGIYLESQEVIITDYDDIFRVLELGEQRRTVGQTIMNERSSRSHSIFRIVIESKMKSSPSTSHESMEELQGGVLVGVLNLVDLAGSESVRHTASEGMRLREASNINRSLLTLSRVINSLAQGSESIQNAPFRDSKLTRLLQSSLAGSTRTLMICCVTPSDRHVEETKSTLQFAARAKNIQLSARVNEVLDDQAQLQRLKREVFELRQQMESNAAIIALKAENMALAEVKSKHEVKIERLMSLIVSSNETPTCTKSKAKRTRETWGPGDVLNSLQQHSANLEEVILHELQTSSSQNAKKKRKEGHLDEQTGENQVITHLKIQLDAKEQIIQQLKAQPCATCSEHADEVKQLEKLLKEVDNHRADLHAQLEEACNQLHDSQLNQETMIQKVKAFDEVLEESEASRSEAIEQMLLLESQHCQVQAHLADQIKKCQEAEDALVALQAKFDQQDKAPEIVNSAAGDESSLAVYAAESYEAKYSAQSALHAQEMDMWKAKYEDLESQLSIAHAEVVSMQTNTSILNGEIHRLNEECAVHQIALNESNAKVKFLEGAIDHAKSVEKLLQAAQEEAEKQVECIGRAKDEELVAMKDANYELSVKFEQAKVMFESQLENMTQALNDFAKENEVFKQDKAVLTAEKVQLQQTVTQQAERLDELMRYMASGAGTSVEVEELKSQLVGHRDEASRLEALVRNLVEENPQLKIEFEIAAKATVRQSSEEADQAQEKLHQLCEHYKQKESASEACIANLNNVILGLNEHVQLLSEESAKLQSEKAQLLQRVDELSNQTKSMKSEFASQTKEREDSLAERDTNYEVLKAEMDAMIKTHAKEGEVLRKQMEGLQDQVVNVNIELLQKQHIIESLLVQNDASQSNASTANETEVAALEERLAAMNNEKNALKAESDKHAQVAAELERNLVVMNGEVSTLKAALEARMMSQQETIVELQNLRSALSVSEVNVKSFQEKYNGAVASLDAMTKNCMAMETKCNTLFEGLAEKDNLLAQVREDLQVLELRSASKHADLERTLQEQKISHIEDLKRANLTNDELRAEIEAINAAWREQCAAVQASRDTDVNALASTKQALELKIQDMEQNAKMSAIANDELLSLNAQLVTLKNELDAQLEEKEALYDKIEELEKAAICSAQRQAEHAEMLQRQWDMEKATLTDQLDVQRDRINKLELVKMTKGHLEVFEKLKLNIKKKTEEVAALKRQVLESKNDELVELMEERWKAEQNERKLVEAKIDELKLKLNTTQNEFQIKNSEVASLQHAINQYEGHIDTLESQIRQHGNSAAEIKELSQQVTHLEDLVQRQRQQLLMHEEDMQNQAQLRDVHTARLADLQILLNDKDLRLKQYEDDALSKEKDWQATSDDLHEKFQADLRYLEKENLELHIELKQAKRLLSGKGISPPPTSARFGLQELHNSEPSSLTKSLLGPAKITSLSLSTQLEENKENTPAESTTSPPEECKQQ</sequence>
<feature type="coiled-coil region" evidence="6">
    <location>
        <begin position="1036"/>
        <end position="1109"/>
    </location>
</feature>
<proteinExistence type="inferred from homology"/>
<feature type="region of interest" description="Disordered" evidence="7">
    <location>
        <begin position="1585"/>
        <end position="1629"/>
    </location>
</feature>
<dbReference type="STRING" id="157072.A0A024U8X0"/>
<dbReference type="InterPro" id="IPR027640">
    <property type="entry name" value="Kinesin-like_fam"/>
</dbReference>
<feature type="region of interest" description="Disordered" evidence="7">
    <location>
        <begin position="950"/>
        <end position="969"/>
    </location>
</feature>
<dbReference type="PANTHER" id="PTHR47968">
    <property type="entry name" value="CENTROMERE PROTEIN E"/>
    <property type="match status" value="1"/>
</dbReference>
<dbReference type="InterPro" id="IPR036961">
    <property type="entry name" value="Kinesin_motor_dom_sf"/>
</dbReference>
<name>A0A024U8X0_9STRA</name>
<dbReference type="InterPro" id="IPR027417">
    <property type="entry name" value="P-loop_NTPase"/>
</dbReference>
<evidence type="ECO:0000256" key="2">
    <source>
        <dbReference type="ARBA" id="ARBA00022840"/>
    </source>
</evidence>
<dbReference type="GO" id="GO:0007018">
    <property type="term" value="P:microtubule-based movement"/>
    <property type="evidence" value="ECO:0007669"/>
    <property type="project" value="InterPro"/>
</dbReference>
<dbReference type="FunFam" id="3.40.850.10:FF:000170">
    <property type="entry name" value="Kinesin-like protein"/>
    <property type="match status" value="1"/>
</dbReference>
<dbReference type="Gene3D" id="3.40.850.10">
    <property type="entry name" value="Kinesin motor domain"/>
    <property type="match status" value="1"/>
</dbReference>
<dbReference type="RefSeq" id="XP_008869270.1">
    <property type="nucleotide sequence ID" value="XM_008871048.1"/>
</dbReference>
<keyword evidence="4 5" id="KW-0505">Motor protein</keyword>
<feature type="coiled-coil region" evidence="6">
    <location>
        <begin position="481"/>
        <end position="617"/>
    </location>
</feature>
<comment type="similarity">
    <text evidence="5">Belongs to the TRAFAC class myosin-kinesin ATPase superfamily. Kinesin family.</text>
</comment>
<keyword evidence="1 5" id="KW-0547">Nucleotide-binding</keyword>
<dbReference type="SMART" id="SM00129">
    <property type="entry name" value="KISc"/>
    <property type="match status" value="1"/>
</dbReference>
<dbReference type="GO" id="GO:0008017">
    <property type="term" value="F:microtubule binding"/>
    <property type="evidence" value="ECO:0007669"/>
    <property type="project" value="InterPro"/>
</dbReference>
<keyword evidence="3 6" id="KW-0175">Coiled coil</keyword>
<dbReference type="PROSITE" id="PS00411">
    <property type="entry name" value="KINESIN_MOTOR_1"/>
    <property type="match status" value="1"/>
</dbReference>
<dbReference type="InterPro" id="IPR019821">
    <property type="entry name" value="Kinesin_motor_CS"/>
</dbReference>
<dbReference type="GO" id="GO:0003777">
    <property type="term" value="F:microtubule motor activity"/>
    <property type="evidence" value="ECO:0007669"/>
    <property type="project" value="InterPro"/>
</dbReference>
<accession>A0A024U8X0</accession>
<feature type="domain" description="Kinesin motor" evidence="8">
    <location>
        <begin position="4"/>
        <end position="345"/>
    </location>
</feature>
<dbReference type="SUPFAM" id="SSF52540">
    <property type="entry name" value="P-loop containing nucleoside triphosphate hydrolases"/>
    <property type="match status" value="1"/>
</dbReference>
<dbReference type="PANTHER" id="PTHR47968:SF75">
    <property type="entry name" value="CENTROMERE-ASSOCIATED PROTEIN E"/>
    <property type="match status" value="1"/>
</dbReference>
<dbReference type="Pfam" id="PF00225">
    <property type="entry name" value="Kinesin"/>
    <property type="match status" value="1"/>
</dbReference>
<dbReference type="GO" id="GO:0005524">
    <property type="term" value="F:ATP binding"/>
    <property type="evidence" value="ECO:0007669"/>
    <property type="project" value="UniProtKB-UniRule"/>
</dbReference>
<dbReference type="VEuPathDB" id="FungiDB:H310_06124"/>
<evidence type="ECO:0000259" key="8">
    <source>
        <dbReference type="PROSITE" id="PS50067"/>
    </source>
</evidence>
<evidence type="ECO:0000256" key="6">
    <source>
        <dbReference type="SAM" id="Coils"/>
    </source>
</evidence>
<organism evidence="9">
    <name type="scientific">Aphanomyces invadans</name>
    <dbReference type="NCBI Taxonomy" id="157072"/>
    <lineage>
        <taxon>Eukaryota</taxon>
        <taxon>Sar</taxon>
        <taxon>Stramenopiles</taxon>
        <taxon>Oomycota</taxon>
        <taxon>Saprolegniomycetes</taxon>
        <taxon>Saprolegniales</taxon>
        <taxon>Verrucalvaceae</taxon>
        <taxon>Aphanomyces</taxon>
    </lineage>
</organism>
<protein>
    <recommendedName>
        <fullName evidence="8">Kinesin motor domain-containing protein</fullName>
    </recommendedName>
</protein>
<dbReference type="PRINTS" id="PR00380">
    <property type="entry name" value="KINESINHEAVY"/>
</dbReference>
<reference evidence="9" key="1">
    <citation type="submission" date="2013-12" db="EMBL/GenBank/DDBJ databases">
        <title>The Genome Sequence of Aphanomyces invadans NJM9701.</title>
        <authorList>
            <consortium name="The Broad Institute Genomics Platform"/>
            <person name="Russ C."/>
            <person name="Tyler B."/>
            <person name="van West P."/>
            <person name="Dieguez-Uribeondo J."/>
            <person name="Young S.K."/>
            <person name="Zeng Q."/>
            <person name="Gargeya S."/>
            <person name="Fitzgerald M."/>
            <person name="Abouelleil A."/>
            <person name="Alvarado L."/>
            <person name="Chapman S.B."/>
            <person name="Gainer-Dewar J."/>
            <person name="Goldberg J."/>
            <person name="Griggs A."/>
            <person name="Gujja S."/>
            <person name="Hansen M."/>
            <person name="Howarth C."/>
            <person name="Imamovic A."/>
            <person name="Ireland A."/>
            <person name="Larimer J."/>
            <person name="McCowan C."/>
            <person name="Murphy C."/>
            <person name="Pearson M."/>
            <person name="Poon T.W."/>
            <person name="Priest M."/>
            <person name="Roberts A."/>
            <person name="Saif S."/>
            <person name="Shea T."/>
            <person name="Sykes S."/>
            <person name="Wortman J."/>
            <person name="Nusbaum C."/>
            <person name="Birren B."/>
        </authorList>
    </citation>
    <scope>NUCLEOTIDE SEQUENCE [LARGE SCALE GENOMIC DNA]</scope>
    <source>
        <strain evidence="9">NJM9701</strain>
    </source>
</reference>
<evidence type="ECO:0000256" key="7">
    <source>
        <dbReference type="SAM" id="MobiDB-lite"/>
    </source>
</evidence>
<feature type="binding site" evidence="5">
    <location>
        <begin position="92"/>
        <end position="99"/>
    </location>
    <ligand>
        <name>ATP</name>
        <dbReference type="ChEBI" id="CHEBI:30616"/>
    </ligand>
</feature>
<evidence type="ECO:0000256" key="5">
    <source>
        <dbReference type="PROSITE-ProRule" id="PRU00283"/>
    </source>
</evidence>
<feature type="compositionally biased region" description="Polar residues" evidence="7">
    <location>
        <begin position="950"/>
        <end position="960"/>
    </location>
</feature>
<feature type="region of interest" description="Disordered" evidence="7">
    <location>
        <begin position="454"/>
        <end position="476"/>
    </location>
</feature>
<evidence type="ECO:0000256" key="3">
    <source>
        <dbReference type="ARBA" id="ARBA00023054"/>
    </source>
</evidence>